<dbReference type="EMBL" id="AHEA01000026">
    <property type="protein sequence ID" value="EJQ77535.1"/>
    <property type="molecule type" value="Genomic_DNA"/>
</dbReference>
<dbReference type="RefSeq" id="WP_002149170.1">
    <property type="nucleotide sequence ID" value="NZ_JH792148.1"/>
</dbReference>
<feature type="region of interest" description="Disordered" evidence="1">
    <location>
        <begin position="374"/>
        <end position="427"/>
    </location>
</feature>
<organism evidence="3 4">
    <name type="scientific">Bacillus cereus HuA4-10</name>
    <dbReference type="NCBI Taxonomy" id="1053206"/>
    <lineage>
        <taxon>Bacteria</taxon>
        <taxon>Bacillati</taxon>
        <taxon>Bacillota</taxon>
        <taxon>Bacilli</taxon>
        <taxon>Bacillales</taxon>
        <taxon>Bacillaceae</taxon>
        <taxon>Bacillus</taxon>
        <taxon>Bacillus cereus group</taxon>
    </lineage>
</organism>
<evidence type="ECO:0000313" key="3">
    <source>
        <dbReference type="EMBL" id="EJQ77535.1"/>
    </source>
</evidence>
<sequence length="453" mass="52950">MKNVKFFLVSLLFIYICTFFPLQGQAEEIIVQEQNVSEVNEQEEQNIKDREQSERTEMPSVEDEKKAVENEQEKEQREERKIETERGIITVNKQELKVGEELRIAVEPTEKNIQSVKGVLQLQKNGVQYGQERVLSFEYEEETKRWVANYKVGIYDLQGDWNLQLVESYKEDEKEEVIENELNVPLIRINNETPTIDKELPKLEKVTIDEAKENFIERKKGESVHIRVKTVDIESVVKEVRVILKGKEEGNDITFLLDYNKHDLDWQKIIEITEALPSGPHELIVEVTDAAGNKLVTESEYTISIIKQKVKDDEKIEEHENQNKLEDKKETEKQEDSKIETPLPEEKLPVVQIPKQDEKVNYFIKEPLKEKEEINYVIKEPATDNKEVNNVKAHKEKKRKNDNQVVSKKKEKIEEQEKKEEKSEQGVQASNVFAIMSGLFVLFLVLKSNKEWG</sequence>
<evidence type="ECO:0008006" key="5">
    <source>
        <dbReference type="Google" id="ProtNLM"/>
    </source>
</evidence>
<feature type="compositionally biased region" description="Basic and acidic residues" evidence="1">
    <location>
        <begin position="312"/>
        <end position="348"/>
    </location>
</feature>
<feature type="region of interest" description="Disordered" evidence="1">
    <location>
        <begin position="312"/>
        <end position="351"/>
    </location>
</feature>
<dbReference type="PATRIC" id="fig|1053206.3.peg.3910"/>
<evidence type="ECO:0000256" key="2">
    <source>
        <dbReference type="SAM" id="SignalP"/>
    </source>
</evidence>
<feature type="chain" id="PRO_5003804241" description="Transglycosylase" evidence="2">
    <location>
        <begin position="27"/>
        <end position="453"/>
    </location>
</feature>
<evidence type="ECO:0000313" key="4">
    <source>
        <dbReference type="Proteomes" id="UP000006977"/>
    </source>
</evidence>
<dbReference type="AlphaFoldDB" id="J8DMV0"/>
<feature type="region of interest" description="Disordered" evidence="1">
    <location>
        <begin position="40"/>
        <end position="80"/>
    </location>
</feature>
<proteinExistence type="predicted"/>
<feature type="signal peptide" evidence="2">
    <location>
        <begin position="1"/>
        <end position="26"/>
    </location>
</feature>
<keyword evidence="2" id="KW-0732">Signal</keyword>
<protein>
    <recommendedName>
        <fullName evidence="5">Transglycosylase</fullName>
    </recommendedName>
</protein>
<accession>J8DMV0</accession>
<evidence type="ECO:0000256" key="1">
    <source>
        <dbReference type="SAM" id="MobiDB-lite"/>
    </source>
</evidence>
<dbReference type="Proteomes" id="UP000006977">
    <property type="component" value="Unassembled WGS sequence"/>
</dbReference>
<feature type="compositionally biased region" description="Basic and acidic residues" evidence="1">
    <location>
        <begin position="45"/>
        <end position="80"/>
    </location>
</feature>
<gene>
    <name evidence="3" type="ORF">IGC_03834</name>
</gene>
<name>J8DMV0_BACCE</name>
<comment type="caution">
    <text evidence="3">The sequence shown here is derived from an EMBL/GenBank/DDBJ whole genome shotgun (WGS) entry which is preliminary data.</text>
</comment>
<dbReference type="HOGENOM" id="CLU_653224_0_0_9"/>
<feature type="compositionally biased region" description="Basic and acidic residues" evidence="1">
    <location>
        <begin position="411"/>
        <end position="424"/>
    </location>
</feature>
<reference evidence="3 4" key="1">
    <citation type="submission" date="2012-04" db="EMBL/GenBank/DDBJ databases">
        <title>The Genome Sequence of Bacillus cereus HuA4-10.</title>
        <authorList>
            <consortium name="The Broad Institute Genome Sequencing Platform"/>
            <consortium name="The Broad Institute Genome Sequencing Center for Infectious Disease"/>
            <person name="Feldgarden M."/>
            <person name="Van der Auwera G.A."/>
            <person name="Mahillon J."/>
            <person name="Duprez V."/>
            <person name="Timmery S."/>
            <person name="Mattelet C."/>
            <person name="Dierick K."/>
            <person name="Sun M."/>
            <person name="Yu Z."/>
            <person name="Zhu L."/>
            <person name="Hu X."/>
            <person name="Shank E.B."/>
            <person name="Swiecicka I."/>
            <person name="Hansen B.M."/>
            <person name="Andrup L."/>
            <person name="Young S.K."/>
            <person name="Zeng Q."/>
            <person name="Gargeya S."/>
            <person name="Fitzgerald M."/>
            <person name="Haas B."/>
            <person name="Abouelleil A."/>
            <person name="Alvarado L."/>
            <person name="Arachchi H.M."/>
            <person name="Berlin A."/>
            <person name="Chapman S.B."/>
            <person name="Goldberg J."/>
            <person name="Griggs A."/>
            <person name="Gujja S."/>
            <person name="Hansen M."/>
            <person name="Howarth C."/>
            <person name="Imamovic A."/>
            <person name="Larimer J."/>
            <person name="McCowen C."/>
            <person name="Montmayeur A."/>
            <person name="Murphy C."/>
            <person name="Neiman D."/>
            <person name="Pearson M."/>
            <person name="Priest M."/>
            <person name="Roberts A."/>
            <person name="Saif S."/>
            <person name="Shea T."/>
            <person name="Sisk P."/>
            <person name="Sykes S."/>
            <person name="Wortman J."/>
            <person name="Nusbaum C."/>
            <person name="Birren B."/>
        </authorList>
    </citation>
    <scope>NUCLEOTIDE SEQUENCE [LARGE SCALE GENOMIC DNA]</scope>
    <source>
        <strain evidence="3 4">HuA4-10</strain>
    </source>
</reference>